<comment type="caution">
    <text evidence="1">The sequence shown here is derived from an EMBL/GenBank/DDBJ whole genome shotgun (WGS) entry which is preliminary data.</text>
</comment>
<reference evidence="1 2" key="1">
    <citation type="journal article" date="2024" name="Plant Biotechnol. J.">
        <title>Genome and CRISPR/Cas9 system of a widespread forest tree (Populus alba) in the world.</title>
        <authorList>
            <person name="Liu Y.J."/>
            <person name="Jiang P.F."/>
            <person name="Han X.M."/>
            <person name="Li X.Y."/>
            <person name="Wang H.M."/>
            <person name="Wang Y.J."/>
            <person name="Wang X.X."/>
            <person name="Zeng Q.Y."/>
        </authorList>
    </citation>
    <scope>NUCLEOTIDE SEQUENCE [LARGE SCALE GENOMIC DNA]</scope>
    <source>
        <strain evidence="2">cv. PAL-ZL1</strain>
    </source>
</reference>
<protein>
    <submittedName>
        <fullName evidence="1">Uncharacterized protein</fullName>
    </submittedName>
</protein>
<organism evidence="1 2">
    <name type="scientific">Populus alba</name>
    <name type="common">White poplar</name>
    <dbReference type="NCBI Taxonomy" id="43335"/>
    <lineage>
        <taxon>Eukaryota</taxon>
        <taxon>Viridiplantae</taxon>
        <taxon>Streptophyta</taxon>
        <taxon>Embryophyta</taxon>
        <taxon>Tracheophyta</taxon>
        <taxon>Spermatophyta</taxon>
        <taxon>Magnoliopsida</taxon>
        <taxon>eudicotyledons</taxon>
        <taxon>Gunneridae</taxon>
        <taxon>Pentapetalae</taxon>
        <taxon>rosids</taxon>
        <taxon>fabids</taxon>
        <taxon>Malpighiales</taxon>
        <taxon>Salicaceae</taxon>
        <taxon>Saliceae</taxon>
        <taxon>Populus</taxon>
    </lineage>
</organism>
<evidence type="ECO:0000313" key="1">
    <source>
        <dbReference type="EMBL" id="KAL3578973.1"/>
    </source>
</evidence>
<evidence type="ECO:0000313" key="2">
    <source>
        <dbReference type="Proteomes" id="UP000309997"/>
    </source>
</evidence>
<dbReference type="EMBL" id="RCHU02000010">
    <property type="protein sequence ID" value="KAL3578973.1"/>
    <property type="molecule type" value="Genomic_DNA"/>
</dbReference>
<gene>
    <name evidence="1" type="ORF">D5086_020477</name>
</gene>
<proteinExistence type="predicted"/>
<dbReference type="Proteomes" id="UP000309997">
    <property type="component" value="Unassembled WGS sequence"/>
</dbReference>
<name>A0ACC4BLS3_POPAL</name>
<sequence length="507" mass="57331">MASCCYSDVLAWIQNLPPITRWNEKNPLSICICSSGSFQPSLNLSVARNLQSPTISFSIIADLNLPISLWSSKPIKTNPKSLKLLDDEAISSLSINLIEDVLGYASNKSWSSSTKVLKTDSVLSHLKDTFNLAFLTLSLLICIYEAPADLRSECLASLKNQLTDSQLRGASKSLMKIMGPNLEEQWMRSLNLAITNWIAELQASHHTLKTPSPLFSYSFSTPGLWKVQLYCPVIAMDIESSSNPPAQERLLFSLKYHQLECVIQFNYKVIVQENWVDVIVNTDNIRDIPNFARCDVVRLVNETLMTEQGAGTDEKHFPSRISLHLTPILQTNIISVSVGKSSANPTREIEMEKGIETSFDPPNSFLGLKVSAGETVSMSLKPWKFEQSVYGSSATMNWFLHDNTDGREVFSNKPPRTALIKPKAWFKNRYSSSYRPFTRQGGVIFAGDEYGKSVQWKVDKSTMGKTMGWEIKGWIWLTYWPNKYRTTYSETRRLQFKEILHLRIPPS</sequence>
<accession>A0ACC4BLS3</accession>
<keyword evidence="2" id="KW-1185">Reference proteome</keyword>